<sequence length="412" mass="46837">MESRKRCGMVATAGLPDDLLLEILSRIPAKSLRRFKCVAKAWRDLIADPIHRTKLPQAMEGLFFMENQIFCAGARDGCEGDQFSFIDLTLRFLPLDIDPCFSFLTELPGLQILALQDSCNGLLLFEHRPEPDTLSDDVFGYIVCNPTTKQWGTLPTCGCPPPPSPDRHIYLAFDSAVSPHLHLVLFHMHWGKEVGEESEISVHAYSSETRTWSHSQTDWDEHDRRGLKGWDQECFQPSDGPHHAFVNGMLHLLIQDKDLEHQILVMDVKGKTKRVIAMPAAAGASCLAFDFTSQSQGCLHYFNEVFDHSKQGYEVYIWVLQDYDLQEWVLKDRVNLLNLLGKMRWADRVVAIHQDCNVVFFVQSSNHKLIAYYADRKDVTVFTTSQNQGLDWSVAAPYVPCFSVPPVLTNKH</sequence>
<dbReference type="AlphaFoldDB" id="A0ABC9EYY1"/>
<protein>
    <recommendedName>
        <fullName evidence="1">F-box domain-containing protein</fullName>
    </recommendedName>
</protein>
<dbReference type="EMBL" id="OZ075115">
    <property type="protein sequence ID" value="CAL5066697.1"/>
    <property type="molecule type" value="Genomic_DNA"/>
</dbReference>
<evidence type="ECO:0000313" key="2">
    <source>
        <dbReference type="EMBL" id="CAL5066697.1"/>
    </source>
</evidence>
<dbReference type="PANTHER" id="PTHR35546">
    <property type="entry name" value="F-BOX PROTEIN INTERACTION DOMAIN PROTEIN-RELATED"/>
    <property type="match status" value="1"/>
</dbReference>
<proteinExistence type="predicted"/>
<dbReference type="InterPro" id="IPR055290">
    <property type="entry name" value="At3g26010-like"/>
</dbReference>
<dbReference type="NCBIfam" id="TIGR01640">
    <property type="entry name" value="F_box_assoc_1"/>
    <property type="match status" value="1"/>
</dbReference>
<reference evidence="3" key="1">
    <citation type="submission" date="2024-06" db="EMBL/GenBank/DDBJ databases">
        <authorList>
            <person name="Ryan C."/>
        </authorList>
    </citation>
    <scope>NUCLEOTIDE SEQUENCE [LARGE SCALE GENOMIC DNA]</scope>
</reference>
<dbReference type="PROSITE" id="PS50181">
    <property type="entry name" value="FBOX"/>
    <property type="match status" value="1"/>
</dbReference>
<feature type="domain" description="F-box" evidence="1">
    <location>
        <begin position="9"/>
        <end position="55"/>
    </location>
</feature>
<dbReference type="SMART" id="SM00256">
    <property type="entry name" value="FBOX"/>
    <property type="match status" value="1"/>
</dbReference>
<dbReference type="SUPFAM" id="SSF81383">
    <property type="entry name" value="F-box domain"/>
    <property type="match status" value="1"/>
</dbReference>
<dbReference type="InterPro" id="IPR001810">
    <property type="entry name" value="F-box_dom"/>
</dbReference>
<keyword evidence="3" id="KW-1185">Reference proteome</keyword>
<dbReference type="InterPro" id="IPR017451">
    <property type="entry name" value="F-box-assoc_interact_dom"/>
</dbReference>
<organism evidence="2 3">
    <name type="scientific">Urochloa decumbens</name>
    <dbReference type="NCBI Taxonomy" id="240449"/>
    <lineage>
        <taxon>Eukaryota</taxon>
        <taxon>Viridiplantae</taxon>
        <taxon>Streptophyta</taxon>
        <taxon>Embryophyta</taxon>
        <taxon>Tracheophyta</taxon>
        <taxon>Spermatophyta</taxon>
        <taxon>Magnoliopsida</taxon>
        <taxon>Liliopsida</taxon>
        <taxon>Poales</taxon>
        <taxon>Poaceae</taxon>
        <taxon>PACMAD clade</taxon>
        <taxon>Panicoideae</taxon>
        <taxon>Panicodae</taxon>
        <taxon>Paniceae</taxon>
        <taxon>Melinidinae</taxon>
        <taxon>Urochloa</taxon>
    </lineage>
</organism>
<dbReference type="Pfam" id="PF08268">
    <property type="entry name" value="FBA_3"/>
    <property type="match status" value="1"/>
</dbReference>
<dbReference type="CDD" id="cd22157">
    <property type="entry name" value="F-box_AtFBW1-like"/>
    <property type="match status" value="1"/>
</dbReference>
<dbReference type="Proteomes" id="UP001497457">
    <property type="component" value="Chromosome 5rd"/>
</dbReference>
<gene>
    <name evidence="2" type="ORF">URODEC1_LOCUS100589</name>
</gene>
<reference evidence="2 3" key="2">
    <citation type="submission" date="2024-10" db="EMBL/GenBank/DDBJ databases">
        <authorList>
            <person name="Ryan C."/>
        </authorList>
    </citation>
    <scope>NUCLEOTIDE SEQUENCE [LARGE SCALE GENOMIC DNA]</scope>
</reference>
<evidence type="ECO:0000313" key="3">
    <source>
        <dbReference type="Proteomes" id="UP001497457"/>
    </source>
</evidence>
<dbReference type="InterPro" id="IPR036047">
    <property type="entry name" value="F-box-like_dom_sf"/>
</dbReference>
<dbReference type="InterPro" id="IPR013187">
    <property type="entry name" value="F-box-assoc_dom_typ3"/>
</dbReference>
<dbReference type="Gene3D" id="1.20.1280.50">
    <property type="match status" value="1"/>
</dbReference>
<name>A0ABC9EYY1_9POAL</name>
<evidence type="ECO:0000259" key="1">
    <source>
        <dbReference type="PROSITE" id="PS50181"/>
    </source>
</evidence>
<dbReference type="PANTHER" id="PTHR35546:SF24">
    <property type="entry name" value="F-BOX DOMAIN-CONTAINING PROTEIN"/>
    <property type="match status" value="1"/>
</dbReference>
<dbReference type="Pfam" id="PF00646">
    <property type="entry name" value="F-box"/>
    <property type="match status" value="1"/>
</dbReference>
<accession>A0ABC9EYY1</accession>